<accession>A0A066VDA3</accession>
<dbReference type="AlphaFoldDB" id="A0A066VDA3"/>
<dbReference type="RefSeq" id="XP_013240147.1">
    <property type="nucleotide sequence ID" value="XM_013384693.1"/>
</dbReference>
<sequence>MCRVGLAPMSLGMDSLHLCTRFLRVCAGLLAAQSCPMRGQEAAKRQEEERPTANWLPTMSSTSWVGRVTLLGAMIPSTLPLIEFAPVRLRWLASGQDLTN</sequence>
<dbReference type="EMBL" id="JMSN01000158">
    <property type="protein sequence ID" value="KDN36739.1"/>
    <property type="molecule type" value="Genomic_DNA"/>
</dbReference>
<evidence type="ECO:0000313" key="2">
    <source>
        <dbReference type="Proteomes" id="UP000027361"/>
    </source>
</evidence>
<organism evidence="1 2">
    <name type="scientific">Tilletiaria anomala (strain ATCC 24038 / CBS 436.72 / UBC 951)</name>
    <dbReference type="NCBI Taxonomy" id="1037660"/>
    <lineage>
        <taxon>Eukaryota</taxon>
        <taxon>Fungi</taxon>
        <taxon>Dikarya</taxon>
        <taxon>Basidiomycota</taxon>
        <taxon>Ustilaginomycotina</taxon>
        <taxon>Exobasidiomycetes</taxon>
        <taxon>Georgefischeriales</taxon>
        <taxon>Tilletiariaceae</taxon>
        <taxon>Tilletiaria</taxon>
    </lineage>
</organism>
<protein>
    <submittedName>
        <fullName evidence="1">Uncharacterized protein</fullName>
    </submittedName>
</protein>
<dbReference type="InParanoid" id="A0A066VDA3"/>
<reference evidence="1 2" key="1">
    <citation type="submission" date="2014-05" db="EMBL/GenBank/DDBJ databases">
        <title>Draft genome sequence of a rare smut relative, Tilletiaria anomala UBC 951.</title>
        <authorList>
            <consortium name="DOE Joint Genome Institute"/>
            <person name="Toome M."/>
            <person name="Kuo A."/>
            <person name="Henrissat B."/>
            <person name="Lipzen A."/>
            <person name="Tritt A."/>
            <person name="Yoshinaga Y."/>
            <person name="Zane M."/>
            <person name="Barry K."/>
            <person name="Grigoriev I.V."/>
            <person name="Spatafora J.W."/>
            <person name="Aimea M.C."/>
        </authorList>
    </citation>
    <scope>NUCLEOTIDE SEQUENCE [LARGE SCALE GENOMIC DNA]</scope>
    <source>
        <strain evidence="1 2">UBC 951</strain>
    </source>
</reference>
<gene>
    <name evidence="1" type="ORF">K437DRAFT_48951</name>
</gene>
<dbReference type="HOGENOM" id="CLU_2308009_0_0_1"/>
<dbReference type="GeneID" id="25267542"/>
<dbReference type="Proteomes" id="UP000027361">
    <property type="component" value="Unassembled WGS sequence"/>
</dbReference>
<name>A0A066VDA3_TILAU</name>
<evidence type="ECO:0000313" key="1">
    <source>
        <dbReference type="EMBL" id="KDN36739.1"/>
    </source>
</evidence>
<dbReference type="PROSITE" id="PS51257">
    <property type="entry name" value="PROKAR_LIPOPROTEIN"/>
    <property type="match status" value="1"/>
</dbReference>
<comment type="caution">
    <text evidence="1">The sequence shown here is derived from an EMBL/GenBank/DDBJ whole genome shotgun (WGS) entry which is preliminary data.</text>
</comment>
<keyword evidence="2" id="KW-1185">Reference proteome</keyword>
<proteinExistence type="predicted"/>